<feature type="transmembrane region" description="Helical" evidence="43">
    <location>
        <begin position="12"/>
        <end position="28"/>
    </location>
</feature>
<dbReference type="EC" id="3.2.1.52" evidence="6"/>
<dbReference type="Gene3D" id="3.30.50.10">
    <property type="entry name" value="Erythroid Transcription Factor GATA-1, subunit A"/>
    <property type="match status" value="1"/>
</dbReference>
<comment type="function">
    <text evidence="36">Plays a role in the regulation of glomerular permeability, acting probably as a linker between the plasma membrane and the cytoskeleton.</text>
</comment>
<dbReference type="CDD" id="cd06562">
    <property type="entry name" value="GH20_HexA_HexB-like"/>
    <property type="match status" value="1"/>
</dbReference>
<dbReference type="GO" id="GO:0003700">
    <property type="term" value="F:DNA-binding transcription factor activity"/>
    <property type="evidence" value="ECO:0007669"/>
    <property type="project" value="InterPro"/>
</dbReference>
<dbReference type="PRINTS" id="PR00047">
    <property type="entry name" value="STROIDFINGER"/>
</dbReference>
<evidence type="ECO:0000313" key="47">
    <source>
        <dbReference type="Proteomes" id="UP000646548"/>
    </source>
</evidence>
<keyword evidence="13" id="KW-0832">Ubl conjugation</keyword>
<dbReference type="SUPFAM" id="SSF55718">
    <property type="entry name" value="SCP-like"/>
    <property type="match status" value="1"/>
</dbReference>
<evidence type="ECO:0000256" key="21">
    <source>
        <dbReference type="ARBA" id="ARBA00023180"/>
    </source>
</evidence>
<evidence type="ECO:0000256" key="36">
    <source>
        <dbReference type="ARBA" id="ARBA00053394"/>
    </source>
</evidence>
<evidence type="ECO:0000256" key="34">
    <source>
        <dbReference type="ARBA" id="ARBA00049464"/>
    </source>
</evidence>
<evidence type="ECO:0000256" key="25">
    <source>
        <dbReference type="ARBA" id="ARBA00023505"/>
    </source>
</evidence>
<dbReference type="SMART" id="SM00244">
    <property type="entry name" value="PHB"/>
    <property type="match status" value="1"/>
</dbReference>
<evidence type="ECO:0000256" key="43">
    <source>
        <dbReference type="SAM" id="Phobius"/>
    </source>
</evidence>
<comment type="catalytic activity">
    <reaction evidence="1">
        <text>Hydrolysis of terminal non-reducing N-acetyl-D-hexosamine residues in N-acetyl-beta-D-hexosaminides.</text>
        <dbReference type="EC" id="3.2.1.52"/>
    </reaction>
</comment>
<evidence type="ECO:0000256" key="40">
    <source>
        <dbReference type="ARBA" id="ARBA00082944"/>
    </source>
</evidence>
<name>A0A834FR19_ORYME</name>
<evidence type="ECO:0000256" key="29">
    <source>
        <dbReference type="ARBA" id="ARBA00043767"/>
    </source>
</evidence>
<dbReference type="InterPro" id="IPR001107">
    <property type="entry name" value="Band_7"/>
</dbReference>
<comment type="function">
    <text evidence="35">Orphan nuclear receptor of retinal photoreceptor cells. Transcriptional factor that is an activator of rod development and repressor of cone development. Binds the promoter region of a number of rod- and cone-specific genes, including rhodopsin, M- and S-opsin and rod-specific phosphodiesterase beta subunit. Enhances rhodopsin expression. Represses M- and S-cone opsin expression.</text>
</comment>
<feature type="compositionally biased region" description="Polar residues" evidence="42">
    <location>
        <begin position="1136"/>
        <end position="1148"/>
    </location>
</feature>
<evidence type="ECO:0000256" key="4">
    <source>
        <dbReference type="ARBA" id="ARBA00006285"/>
    </source>
</evidence>
<feature type="transmembrane region" description="Helical" evidence="43">
    <location>
        <begin position="926"/>
        <end position="955"/>
    </location>
</feature>
<evidence type="ECO:0000256" key="7">
    <source>
        <dbReference type="ARBA" id="ARBA00022499"/>
    </source>
</evidence>
<comment type="subunit">
    <text evidence="32">There are 3 beta-hexosaminidase isozymes: isozyme A (hexosaminidase A) is a heterodimer composed of one subunit alpha and one subunit beta (chain A and B); isozyme B (hexosaminidase B) is a homodimer of two beta subunits (two chains A and B); isozyme S (hexosaminidase S) is a homodimer of two alpha subunits. The composition of the dimer (isozyme A versus isozyme S) has a significant effect on the substrate specificity of the alpha subunit active site.</text>
</comment>
<keyword evidence="15" id="KW-0443">Lipid metabolism</keyword>
<evidence type="ECO:0000256" key="2">
    <source>
        <dbReference type="ARBA" id="ARBA00004123"/>
    </source>
</evidence>
<dbReference type="Gene3D" id="3.30.479.30">
    <property type="entry name" value="Band 7 domain"/>
    <property type="match status" value="1"/>
</dbReference>
<keyword evidence="11" id="KW-0378">Hydrolase</keyword>
<dbReference type="GO" id="GO:0009898">
    <property type="term" value="C:cytoplasmic side of plasma membrane"/>
    <property type="evidence" value="ECO:0007669"/>
    <property type="project" value="UniProtKB-ARBA"/>
</dbReference>
<feature type="region of interest" description="Disordered" evidence="42">
    <location>
        <begin position="1136"/>
        <end position="1163"/>
    </location>
</feature>
<dbReference type="Pfam" id="PF14845">
    <property type="entry name" value="Glycohydro_20b2"/>
    <property type="match status" value="1"/>
</dbReference>
<evidence type="ECO:0000256" key="24">
    <source>
        <dbReference type="ARBA" id="ARBA00023295"/>
    </source>
</evidence>
<keyword evidence="19" id="KW-0804">Transcription</keyword>
<keyword evidence="43" id="KW-0472">Membrane</keyword>
<dbReference type="InterPro" id="IPR036013">
    <property type="entry name" value="Band_7/SPFH_dom_sf"/>
</dbReference>
<evidence type="ECO:0000256" key="11">
    <source>
        <dbReference type="ARBA" id="ARBA00022801"/>
    </source>
</evidence>
<keyword evidence="8" id="KW-0479">Metal-binding</keyword>
<evidence type="ECO:0000256" key="17">
    <source>
        <dbReference type="ARBA" id="ARBA00023145"/>
    </source>
</evidence>
<dbReference type="GO" id="GO:0043565">
    <property type="term" value="F:sequence-specific DNA binding"/>
    <property type="evidence" value="ECO:0007669"/>
    <property type="project" value="InterPro"/>
</dbReference>
<evidence type="ECO:0000256" key="20">
    <source>
        <dbReference type="ARBA" id="ARBA00023170"/>
    </source>
</evidence>
<dbReference type="Pfam" id="PF01145">
    <property type="entry name" value="Band_7"/>
    <property type="match status" value="1"/>
</dbReference>
<evidence type="ECO:0000256" key="23">
    <source>
        <dbReference type="ARBA" id="ARBA00023242"/>
    </source>
</evidence>
<comment type="function">
    <text evidence="31">Hydrolyzes the non-reducing end N-acetyl-D-hexosamine and/or sulfated N-acetyl-D-hexosamine of glycoconjugates, such as the oligosaccharide moieties from proteins and neutral glycolipids, or from certain mucopolysaccharides. The isozyme S is as active as the isozyme A on the anionic bis-sulfated glycans, the chondroitin-6-sulfate trisaccharide (C6S-3), and the dermatan sulfate pentasaccharide, and the sulfated glycosphingolipid SM2. The isozyme B does not hydrolyze each of these substrates, however hydrolyzes efficiently neutral oligosaccharide. Only the isozyme A is responsible for the degradation of GM2 gangliosides in the presence of GM2A.</text>
</comment>
<evidence type="ECO:0000256" key="37">
    <source>
        <dbReference type="ARBA" id="ARBA00071097"/>
    </source>
</evidence>
<evidence type="ECO:0000256" key="38">
    <source>
        <dbReference type="ARBA" id="ARBA00071670"/>
    </source>
</evidence>
<dbReference type="SMART" id="SM00430">
    <property type="entry name" value="HOLI"/>
    <property type="match status" value="1"/>
</dbReference>
<dbReference type="PANTHER" id="PTHR22600">
    <property type="entry name" value="BETA-HEXOSAMINIDASE"/>
    <property type="match status" value="1"/>
</dbReference>
<evidence type="ECO:0000256" key="19">
    <source>
        <dbReference type="ARBA" id="ARBA00023163"/>
    </source>
</evidence>
<keyword evidence="12" id="KW-0862">Zinc</keyword>
<keyword evidence="21" id="KW-0325">Glycoprotein</keyword>
<evidence type="ECO:0000256" key="35">
    <source>
        <dbReference type="ARBA" id="ARBA00053319"/>
    </source>
</evidence>
<dbReference type="PROSITE" id="PS51843">
    <property type="entry name" value="NR_LBD"/>
    <property type="match status" value="1"/>
</dbReference>
<dbReference type="PROSITE" id="PS51030">
    <property type="entry name" value="NUCLEAR_REC_DBD_2"/>
    <property type="match status" value="1"/>
</dbReference>
<dbReference type="InterPro" id="IPR029019">
    <property type="entry name" value="HEX_eukaryotic_N"/>
</dbReference>
<evidence type="ECO:0000256" key="30">
    <source>
        <dbReference type="ARBA" id="ARBA00043827"/>
    </source>
</evidence>
<dbReference type="Gene3D" id="3.20.20.80">
    <property type="entry name" value="Glycosidases"/>
    <property type="match status" value="1"/>
</dbReference>
<evidence type="ECO:0000256" key="14">
    <source>
        <dbReference type="ARBA" id="ARBA00023015"/>
    </source>
</evidence>
<comment type="catalytic activity">
    <reaction evidence="29">
        <text>a ganglioside GM2 (d18:1(4E)) + H2O = a ganglioside GM3 (d18:1(4E)) + N-acetyl-beta-D-galactosamine</text>
        <dbReference type="Rhea" id="RHEA:47940"/>
        <dbReference type="ChEBI" id="CHEBI:15377"/>
        <dbReference type="ChEBI" id="CHEBI:28497"/>
        <dbReference type="ChEBI" id="CHEBI:60065"/>
        <dbReference type="ChEBI" id="CHEBI:71502"/>
    </reaction>
    <physiologicalReaction direction="left-to-right" evidence="29">
        <dbReference type="Rhea" id="RHEA:47941"/>
    </physiologicalReaction>
</comment>
<keyword evidence="7" id="KW-1017">Isopeptide bond</keyword>
<dbReference type="Pfam" id="PF00104">
    <property type="entry name" value="Hormone_recep"/>
    <property type="match status" value="1"/>
</dbReference>
<dbReference type="Pfam" id="PF00728">
    <property type="entry name" value="Glyco_hydro_20"/>
    <property type="match status" value="1"/>
</dbReference>
<dbReference type="SUPFAM" id="SSF51445">
    <property type="entry name" value="(Trans)glycosidases"/>
    <property type="match status" value="1"/>
</dbReference>
<dbReference type="Pfam" id="PF00105">
    <property type="entry name" value="zf-C4"/>
    <property type="match status" value="1"/>
</dbReference>
<evidence type="ECO:0000256" key="33">
    <source>
        <dbReference type="ARBA" id="ARBA00047301"/>
    </source>
</evidence>
<keyword evidence="14" id="KW-0805">Transcription regulation</keyword>
<dbReference type="FunFam" id="1.10.565.10:FF:000022">
    <property type="entry name" value="Nuclear receptor subfamily 2 group E member 3"/>
    <property type="match status" value="1"/>
</dbReference>
<evidence type="ECO:0000256" key="27">
    <source>
        <dbReference type="ARBA" id="ARBA00041405"/>
    </source>
</evidence>
<evidence type="ECO:0000256" key="8">
    <source>
        <dbReference type="ARBA" id="ARBA00022723"/>
    </source>
</evidence>
<evidence type="ECO:0000256" key="16">
    <source>
        <dbReference type="ARBA" id="ARBA00023125"/>
    </source>
</evidence>
<sequence length="1282" mass="144047">MKVMRAVNTKQCVPIIYALLQLIIFYGGRNVVTGVWPLPHALTVFPERYPLNPRTFYFDYGRHSATQQGCSVLDAAFRRYLWIIFPDYTAENGQFAAINSFNLHISTEHNDCENYPNEDSSERYNLSVSAGQASLNAATVWGILRGLETFSQLVYQDEHGSYFVNKTYIEDFPRFQFRGVLLDTSRHYLPVYAILKTLDAMSYSKFNVLHWHIVDDPSFPYQSRSFPNLSNKGAFHPETHIYTQSDARRVISYARMRGIRVLPEFDSPGHTRSWGKGQSDLLTPCYKGGAPSGAFGPVNPALQSTYQFMTALFKEVSSVFPDSYIHLGGDEVDFSCWRSNPHVRAFMQKMGFGGDFPKLEAFYVENLVNITSALNKTSIVWQDVFDYHERVGALSVVEVWKHGCYLCKVRQVTKAGLRVILASPWYLDLPGPTHNWARYYTVWPLAFPGSEKQKKLVIGGEVCMWGEYVDATNLFPKLWPRASAAAERLWSDEKQTSSVERASPRLQDFRCKLLSSGKHYGIYACNGCSGFFKRSVRRRLIYRCQAGTGGCPVDKAHRNQCQACRLKKCLQAGMNKDAVQNERQPRSTAHVSLDALNVEAKKEHLATTREFSTSNPYPSDLRRPLVTSSAAQPCTNHRFMVNLLTAETCAKLEPEDEEENIDVTTNDTESRDAFDGHVFPLASSSESVYETSARLLFMSVKWAKNLPIFAHLPFRDQVILLEEAWSEMFLLCAIQWSLSMDSCPLLSLPELSPKVSPPTSDLQILEEVFNRFKALTVDPTEFACLKAIVLFKPEARSLKDPEQVENLQDQSQMLLGQHIHSAYPNQSTRFGRMLLLLPSLHFVSSAKIGQLFFQRTIGNTPMEKLLCDMQLVNVMFSRSYQPLSQRDSNSQRSSGLSVDFRYNKGLSFDYIPNVADNDFTDTSQGWFSWICNLIVTFLVYTCTFITFPLSGWFVLKTVPNYQRIVVFRLGRICPPKGPGIVFVLPLIDQWQKVDLRTRAFNIPPCQVVTRDGGVLLVGADIQFRIWNPVMSVVSVQDLNASTRMTAQNALTHSLAKKTAREIQTERVKLEEYLGVDINEMTRPWGLEVDRVELTFGSLGKALEDVEAAPPVYPSAPGLEGLAGPIQQLAMQFLSPSCPSQPTRDSLTFTDERHSGSESAVATPGSVEELLSGVQRLLSESLVRHVGASFQFEISSVNGEQHRYYLDLSQGTGTAGSGSLLLEPDVTLSMSDGDLLAMFQGGLQPLAAYTSGRLKVQGDIGTAMKLEEVIKLLKKQPSESFVV</sequence>
<evidence type="ECO:0000256" key="32">
    <source>
        <dbReference type="ARBA" id="ARBA00046515"/>
    </source>
</evidence>
<comment type="similarity">
    <text evidence="5">Belongs to the band 7/mec-2 family.</text>
</comment>
<evidence type="ECO:0000256" key="5">
    <source>
        <dbReference type="ARBA" id="ARBA00008164"/>
    </source>
</evidence>
<evidence type="ECO:0000256" key="12">
    <source>
        <dbReference type="ARBA" id="ARBA00022833"/>
    </source>
</evidence>
<dbReference type="SUPFAM" id="SSF117892">
    <property type="entry name" value="Band 7/SPFH domain"/>
    <property type="match status" value="1"/>
</dbReference>
<dbReference type="InterPro" id="IPR025705">
    <property type="entry name" value="Beta_hexosaminidase_sua/sub"/>
</dbReference>
<dbReference type="SMART" id="SM00399">
    <property type="entry name" value="ZnF_C4"/>
    <property type="match status" value="1"/>
</dbReference>
<evidence type="ECO:0000256" key="15">
    <source>
        <dbReference type="ARBA" id="ARBA00023098"/>
    </source>
</evidence>
<dbReference type="GO" id="GO:0006689">
    <property type="term" value="P:ganglioside catabolic process"/>
    <property type="evidence" value="ECO:0007669"/>
    <property type="project" value="TreeGrafter"/>
</dbReference>
<dbReference type="InterPro" id="IPR035500">
    <property type="entry name" value="NHR-like_dom_sf"/>
</dbReference>
<dbReference type="GO" id="GO:0005975">
    <property type="term" value="P:carbohydrate metabolic process"/>
    <property type="evidence" value="ECO:0007669"/>
    <property type="project" value="InterPro"/>
</dbReference>
<dbReference type="PRINTS" id="PR00738">
    <property type="entry name" value="GLHYDRLASE20"/>
</dbReference>
<proteinExistence type="inferred from homology"/>
<keyword evidence="9" id="KW-0732">Signal</keyword>
<evidence type="ECO:0000259" key="44">
    <source>
        <dbReference type="PROSITE" id="PS51030"/>
    </source>
</evidence>
<dbReference type="CDD" id="cd06950">
    <property type="entry name" value="NR_LBD_Tlx_PNR_like"/>
    <property type="match status" value="1"/>
</dbReference>
<keyword evidence="18" id="KW-1015">Disulfide bond</keyword>
<dbReference type="InterPro" id="IPR029018">
    <property type="entry name" value="Hex-like_dom2"/>
</dbReference>
<dbReference type="SUPFAM" id="SSF57716">
    <property type="entry name" value="Glucocorticoid receptor-like (DNA-binding domain)"/>
    <property type="match status" value="1"/>
</dbReference>
<evidence type="ECO:0000313" key="46">
    <source>
        <dbReference type="EMBL" id="KAF6738874.1"/>
    </source>
</evidence>
<comment type="catalytic activity">
    <reaction evidence="30">
        <text>a ganglioside GM2 + H2O = a ganglioside GM3 + N-acetyl-beta-D-galactosamine</text>
        <dbReference type="Rhea" id="RHEA:47968"/>
        <dbReference type="ChEBI" id="CHEBI:15377"/>
        <dbReference type="ChEBI" id="CHEBI:28497"/>
        <dbReference type="ChEBI" id="CHEBI:79210"/>
        <dbReference type="ChEBI" id="CHEBI:79218"/>
    </reaction>
    <physiologicalReaction direction="left-to-right" evidence="30">
        <dbReference type="Rhea" id="RHEA:47969"/>
    </physiologicalReaction>
</comment>
<comment type="similarity">
    <text evidence="4">Belongs to the glycosyl hydrolase 20 family.</text>
</comment>
<dbReference type="InterPro" id="IPR015883">
    <property type="entry name" value="Glyco_hydro_20_cat"/>
</dbReference>
<comment type="catalytic activity">
    <reaction evidence="34">
        <text>N-acetyl-beta-D-6-sulfogalactosaminyl-(1-&gt;4)-alpha-L-iduronyl-(1-&gt;3)-N-acetyl-D-6-sulfogalactosamine + H2O = alpha-L-iduronyl-(1-&gt;3)-N-acetyl-D-6-sulfogalactosamine + N-acetyl-D-6-sulfogalactosamine</text>
        <dbReference type="Rhea" id="RHEA:64384"/>
        <dbReference type="ChEBI" id="CHEBI:15377"/>
        <dbReference type="ChEBI" id="CHEBI:152567"/>
        <dbReference type="ChEBI" id="CHEBI:152568"/>
        <dbReference type="ChEBI" id="CHEBI:153064"/>
    </reaction>
    <physiologicalReaction direction="left-to-right" evidence="34">
        <dbReference type="Rhea" id="RHEA:64385"/>
    </physiologicalReaction>
</comment>
<evidence type="ECO:0000256" key="28">
    <source>
        <dbReference type="ARBA" id="ARBA00043190"/>
    </source>
</evidence>
<keyword evidence="17" id="KW-0865">Zymogen</keyword>
<evidence type="ECO:0000256" key="26">
    <source>
        <dbReference type="ARBA" id="ARBA00040940"/>
    </source>
</evidence>
<evidence type="ECO:0000256" key="42">
    <source>
        <dbReference type="SAM" id="MobiDB-lite"/>
    </source>
</evidence>
<feature type="active site" description="Proton donor" evidence="41">
    <location>
        <position position="331"/>
    </location>
</feature>
<comment type="catalytic activity">
    <reaction evidence="25">
        <text>beta-D-GalNAc-(1-&gt;4)-alpha-L-IdoA-(1-&gt;3)-beta-D-GalNAc-4-sulfate-(1-&gt;4)-alpha-L-IdoA-(1-&gt;3)-D-GalNAc-4-sulfate + H2O = alpha-L-IdoA-(1-&gt;3)-beta-D-GalNAc-4-sulfate-(1-&gt;4)-alpha-L-IdoA-(1-&gt;3)-D-GalNAc-4-sulfate + N-acetyl-D-galactosamine</text>
        <dbReference type="Rhea" id="RHEA:64372"/>
        <dbReference type="ChEBI" id="CHEBI:15377"/>
        <dbReference type="ChEBI" id="CHEBI:28037"/>
        <dbReference type="ChEBI" id="CHEBI:152565"/>
        <dbReference type="ChEBI" id="CHEBI:152566"/>
    </reaction>
    <physiologicalReaction direction="left-to-right" evidence="25">
        <dbReference type="Rhea" id="RHEA:64373"/>
    </physiologicalReaction>
</comment>
<feature type="domain" description="NR LBD" evidence="45">
    <location>
        <begin position="635"/>
        <end position="873"/>
    </location>
</feature>
<evidence type="ECO:0000256" key="39">
    <source>
        <dbReference type="ARBA" id="ARBA00079595"/>
    </source>
</evidence>
<dbReference type="Proteomes" id="UP000646548">
    <property type="component" value="Unassembled WGS sequence"/>
</dbReference>
<evidence type="ECO:0000256" key="41">
    <source>
        <dbReference type="PIRSR" id="PIRSR625705-1"/>
    </source>
</evidence>
<dbReference type="EMBL" id="WKFB01000018">
    <property type="protein sequence ID" value="KAF6738874.1"/>
    <property type="molecule type" value="Genomic_DNA"/>
</dbReference>
<keyword evidence="16" id="KW-0238">DNA-binding</keyword>
<keyword evidence="24" id="KW-0326">Glycosidase</keyword>
<keyword evidence="20" id="KW-0675">Receptor</keyword>
<evidence type="ECO:0000256" key="9">
    <source>
        <dbReference type="ARBA" id="ARBA00022729"/>
    </source>
</evidence>
<dbReference type="GO" id="GO:0005764">
    <property type="term" value="C:lysosome"/>
    <property type="evidence" value="ECO:0007669"/>
    <property type="project" value="UniProtKB-SubCell"/>
</dbReference>
<evidence type="ECO:0000256" key="13">
    <source>
        <dbReference type="ARBA" id="ARBA00022843"/>
    </source>
</evidence>
<keyword evidence="43" id="KW-0812">Transmembrane</keyword>
<dbReference type="GO" id="GO:0004563">
    <property type="term" value="F:beta-N-acetylhexosaminidase activity"/>
    <property type="evidence" value="ECO:0007669"/>
    <property type="project" value="UniProtKB-EC"/>
</dbReference>
<dbReference type="SUPFAM" id="SSF48508">
    <property type="entry name" value="Nuclear receptor ligand-binding domain"/>
    <property type="match status" value="1"/>
</dbReference>
<dbReference type="Gene3D" id="1.10.565.10">
    <property type="entry name" value="Retinoid X Receptor"/>
    <property type="match status" value="1"/>
</dbReference>
<dbReference type="GO" id="GO:0030203">
    <property type="term" value="P:glycosaminoglycan metabolic process"/>
    <property type="evidence" value="ECO:0007669"/>
    <property type="project" value="TreeGrafter"/>
</dbReference>
<dbReference type="CDD" id="cd13436">
    <property type="entry name" value="SPFH_SLP-1"/>
    <property type="match status" value="1"/>
</dbReference>
<dbReference type="InterPro" id="IPR000536">
    <property type="entry name" value="Nucl_hrmn_rcpt_lig-bd"/>
</dbReference>
<evidence type="ECO:0000256" key="31">
    <source>
        <dbReference type="ARBA" id="ARBA00045782"/>
    </source>
</evidence>
<dbReference type="GO" id="GO:0008270">
    <property type="term" value="F:zinc ion binding"/>
    <property type="evidence" value="ECO:0007669"/>
    <property type="project" value="UniProtKB-KW"/>
</dbReference>
<dbReference type="FunFam" id="3.30.50.10:FF:000028">
    <property type="entry name" value="Nuclear receptor subfamily 2, group E, member 3"/>
    <property type="match status" value="1"/>
</dbReference>
<dbReference type="CDD" id="cd06970">
    <property type="entry name" value="NR_DBD_PNR"/>
    <property type="match status" value="1"/>
</dbReference>
<dbReference type="InterPro" id="IPR013088">
    <property type="entry name" value="Znf_NHR/GATA"/>
</dbReference>
<dbReference type="GO" id="GO:0005634">
    <property type="term" value="C:nucleus"/>
    <property type="evidence" value="ECO:0007669"/>
    <property type="project" value="UniProtKB-SubCell"/>
</dbReference>
<reference evidence="46" key="1">
    <citation type="journal article" name="BMC Genomics">
        <title>Long-read sequencing and de novo genome assembly of marine medaka (Oryzias melastigma).</title>
        <authorList>
            <person name="Liang P."/>
            <person name="Saqib H.S.A."/>
            <person name="Ni X."/>
            <person name="Shen Y."/>
        </authorList>
    </citation>
    <scope>NUCLEOTIDE SEQUENCE</scope>
    <source>
        <strain evidence="46">Bigg-433</strain>
    </source>
</reference>
<evidence type="ECO:0000256" key="1">
    <source>
        <dbReference type="ARBA" id="ARBA00001231"/>
    </source>
</evidence>
<comment type="subcellular location">
    <subcellularLocation>
        <location evidence="3">Lysosome</location>
    </subcellularLocation>
    <subcellularLocation>
        <location evidence="2">Nucleus</location>
    </subcellularLocation>
</comment>
<dbReference type="Gene3D" id="3.30.1050.10">
    <property type="entry name" value="SCP2 sterol-binding domain"/>
    <property type="match status" value="1"/>
</dbReference>
<dbReference type="FunFam" id="3.20.20.80:FF:000063">
    <property type="entry name" value="Beta-hexosaminidase"/>
    <property type="match status" value="1"/>
</dbReference>
<dbReference type="Pfam" id="PF02036">
    <property type="entry name" value="SCP2"/>
    <property type="match status" value="1"/>
</dbReference>
<accession>A0A834FR19</accession>
<feature type="domain" description="Nuclear receptor" evidence="44">
    <location>
        <begin position="511"/>
        <end position="581"/>
    </location>
</feature>
<evidence type="ECO:0000256" key="10">
    <source>
        <dbReference type="ARBA" id="ARBA00022771"/>
    </source>
</evidence>
<gene>
    <name evidence="46" type="ORF">FQA47_005852</name>
</gene>
<dbReference type="SUPFAM" id="SSF55545">
    <property type="entry name" value="beta-N-acetylhexosaminidase-like domain"/>
    <property type="match status" value="1"/>
</dbReference>
<evidence type="ECO:0000256" key="3">
    <source>
        <dbReference type="ARBA" id="ARBA00004371"/>
    </source>
</evidence>
<dbReference type="GO" id="GO:0045944">
    <property type="term" value="P:positive regulation of transcription by RNA polymerase II"/>
    <property type="evidence" value="ECO:0007669"/>
    <property type="project" value="UniProtKB-ARBA"/>
</dbReference>
<dbReference type="InterPro" id="IPR017853">
    <property type="entry name" value="GH"/>
</dbReference>
<dbReference type="InterPro" id="IPR003033">
    <property type="entry name" value="SCP2_sterol-bd_dom"/>
</dbReference>
<evidence type="ECO:0000256" key="6">
    <source>
        <dbReference type="ARBA" id="ARBA00012663"/>
    </source>
</evidence>
<dbReference type="Gene3D" id="3.30.379.10">
    <property type="entry name" value="Chitobiase/beta-hexosaminidase domain 2-like"/>
    <property type="match status" value="1"/>
</dbReference>
<comment type="caution">
    <text evidence="46">The sequence shown here is derived from an EMBL/GenBank/DDBJ whole genome shotgun (WGS) entry which is preliminary data.</text>
</comment>
<evidence type="ECO:0000256" key="22">
    <source>
        <dbReference type="ARBA" id="ARBA00023228"/>
    </source>
</evidence>
<keyword evidence="43" id="KW-1133">Transmembrane helix</keyword>
<dbReference type="InterPro" id="IPR001628">
    <property type="entry name" value="Znf_hrmn_rcpt"/>
</dbReference>
<dbReference type="FunFam" id="3.30.479.30:FF:000004">
    <property type="entry name" value="Putative membrane protease family, stomatin"/>
    <property type="match status" value="1"/>
</dbReference>
<organism evidence="46 47">
    <name type="scientific">Oryzias melastigma</name>
    <name type="common">Marine medaka</name>
    <dbReference type="NCBI Taxonomy" id="30732"/>
    <lineage>
        <taxon>Eukaryota</taxon>
        <taxon>Metazoa</taxon>
        <taxon>Chordata</taxon>
        <taxon>Craniata</taxon>
        <taxon>Vertebrata</taxon>
        <taxon>Euteleostomi</taxon>
        <taxon>Actinopterygii</taxon>
        <taxon>Neopterygii</taxon>
        <taxon>Teleostei</taxon>
        <taxon>Neoteleostei</taxon>
        <taxon>Acanthomorphata</taxon>
        <taxon>Ovalentaria</taxon>
        <taxon>Atherinomorphae</taxon>
        <taxon>Beloniformes</taxon>
        <taxon>Adrianichthyidae</taxon>
        <taxon>Oryziinae</taxon>
        <taxon>Oryzias</taxon>
    </lineage>
</organism>
<keyword evidence="10" id="KW-0863">Zinc-finger</keyword>
<evidence type="ECO:0000259" key="45">
    <source>
        <dbReference type="PROSITE" id="PS51843"/>
    </source>
</evidence>
<evidence type="ECO:0000256" key="18">
    <source>
        <dbReference type="ARBA" id="ARBA00023157"/>
    </source>
</evidence>
<dbReference type="PANTHER" id="PTHR22600:SF39">
    <property type="entry name" value="BETA-HEXOSAMINIDASE SUBUNIT ALPHA"/>
    <property type="match status" value="1"/>
</dbReference>
<keyword evidence="23" id="KW-0539">Nucleus</keyword>
<protein>
    <recommendedName>
        <fullName evidence="26">Beta-hexosaminidase subunit alpha</fullName>
        <ecNumber evidence="6">3.2.1.52</ecNumber>
    </recommendedName>
    <alternativeName>
        <fullName evidence="27">Beta-N-acetylhexosaminidase subunit alpha</fullName>
    </alternativeName>
    <alternativeName>
        <fullName evidence="28">N-acetyl-beta-glucosaminidase subunit alpha</fullName>
    </alternativeName>
    <alternativeName>
        <fullName evidence="39">Nuclear receptor subfamily 2 group E member 3</fullName>
    </alternativeName>
    <alternativeName>
        <fullName evidence="37">Photoreceptor-specific nuclear receptor</fullName>
    </alternativeName>
    <alternativeName>
        <fullName evidence="38">Podocin</fullName>
    </alternativeName>
    <alternativeName>
        <fullName evidence="40">Retina-specific nuclear receptor</fullName>
    </alternativeName>
</protein>
<keyword evidence="22" id="KW-0458">Lysosome</keyword>
<dbReference type="InterPro" id="IPR036527">
    <property type="entry name" value="SCP2_sterol-bd_dom_sf"/>
</dbReference>
<comment type="catalytic activity">
    <reaction evidence="33">
        <text>N-acetyl-beta-D-galactosaminyl-(1-&gt;4)-beta-D-3-sulfogalactosyl-(1-&gt;4)-beta-D-glucosyl-(1&lt;-&gt;1')-ceramide + H2O = a beta-D-3-sulfogalactosyl-(1-&gt;4)-beta-D-glucosyl-(1&lt;-&gt;1')-ceramide + N-acetyl-beta-D-galactosamine</text>
        <dbReference type="Rhea" id="RHEA:48276"/>
        <dbReference type="ChEBI" id="CHEBI:15377"/>
        <dbReference type="ChEBI" id="CHEBI:28497"/>
        <dbReference type="ChEBI" id="CHEBI:90163"/>
        <dbReference type="ChEBI" id="CHEBI:90164"/>
    </reaction>
    <physiologicalReaction direction="left-to-right" evidence="33">
        <dbReference type="Rhea" id="RHEA:48277"/>
    </physiologicalReaction>
</comment>